<keyword evidence="3" id="KW-0489">Methyltransferase</keyword>
<keyword evidence="4" id="KW-0808">Transferase</keyword>
<dbReference type="GO" id="GO:1904047">
    <property type="term" value="F:S-adenosyl-L-methionine binding"/>
    <property type="evidence" value="ECO:0007669"/>
    <property type="project" value="TreeGrafter"/>
</dbReference>
<evidence type="ECO:0000313" key="8">
    <source>
        <dbReference type="Proteomes" id="UP000191057"/>
    </source>
</evidence>
<dbReference type="RefSeq" id="WP_079246139.1">
    <property type="nucleotide sequence ID" value="NZ_JARSYF010000021.1"/>
</dbReference>
<evidence type="ECO:0000313" key="7">
    <source>
        <dbReference type="EMBL" id="AQY41640.1"/>
    </source>
</evidence>
<dbReference type="Gene3D" id="1.10.1020.10">
    <property type="entry name" value="Adenine-specific Methyltransferase, Domain 2"/>
    <property type="match status" value="1"/>
</dbReference>
<dbReference type="AlphaFoldDB" id="A0A9W3TI10"/>
<dbReference type="GO" id="GO:0043565">
    <property type="term" value="F:sequence-specific DNA binding"/>
    <property type="evidence" value="ECO:0007669"/>
    <property type="project" value="TreeGrafter"/>
</dbReference>
<gene>
    <name evidence="7" type="ORF">B4918_28470</name>
</gene>
<dbReference type="InterPro" id="IPR012263">
    <property type="entry name" value="M_m6A_EcoRV"/>
</dbReference>
<evidence type="ECO:0000256" key="4">
    <source>
        <dbReference type="ARBA" id="ARBA00022679"/>
    </source>
</evidence>
<dbReference type="EC" id="2.1.1.72" evidence="2"/>
<sequence>MCIRLKQKKIINPRSPLRFPGSKSRALNKFYLYLLYPHTEYREPFLGGGSLFLGKSLANINWLNDKDEYVYNFWKVVQERPNELCNLIMQPDNYPTVDFWLELKNTAPSTDSLWNAFRFLFFNRTNYSGIHNANPIGGINQNEDTTWKVDCRWNAKVLCDRIQECSKKFQNANITSYDFEQIITAPGEDVLMILDPPYYHQGKNLYRVSMSNEEHEHLALLLKETNHKFLLTIDNCDETRKLYSWAKFVAPTSWTYTINSKKKDNSGKELLVSNFDITEEAHFFNIIKST</sequence>
<dbReference type="EMBL" id="CP020002">
    <property type="protein sequence ID" value="AQY41640.1"/>
    <property type="molecule type" value="Genomic_DNA"/>
</dbReference>
<evidence type="ECO:0000256" key="3">
    <source>
        <dbReference type="ARBA" id="ARBA00022603"/>
    </source>
</evidence>
<protein>
    <recommendedName>
        <fullName evidence="2">site-specific DNA-methyltransferase (adenine-specific)</fullName>
        <ecNumber evidence="2">2.1.1.72</ecNumber>
    </recommendedName>
</protein>
<dbReference type="PANTHER" id="PTHR30481:SF2">
    <property type="entry name" value="SITE-SPECIFIC DNA-METHYLTRANSFERASE (ADENINE-SPECIFIC)"/>
    <property type="match status" value="1"/>
</dbReference>
<dbReference type="PIRSF" id="PIRSF000398">
    <property type="entry name" value="M_m6A_EcoRV"/>
    <property type="match status" value="1"/>
</dbReference>
<organism evidence="7 8">
    <name type="scientific">Bacillus thuringiensis</name>
    <dbReference type="NCBI Taxonomy" id="1428"/>
    <lineage>
        <taxon>Bacteria</taxon>
        <taxon>Bacillati</taxon>
        <taxon>Bacillota</taxon>
        <taxon>Bacilli</taxon>
        <taxon>Bacillales</taxon>
        <taxon>Bacillaceae</taxon>
        <taxon>Bacillus</taxon>
        <taxon>Bacillus cereus group</taxon>
    </lineage>
</organism>
<name>A0A9W3TI10_BACTU</name>
<dbReference type="Pfam" id="PF02086">
    <property type="entry name" value="MethyltransfD12"/>
    <property type="match status" value="1"/>
</dbReference>
<comment type="similarity">
    <text evidence="1">Belongs to the N(4)/N(6)-methyltransferase family.</text>
</comment>
<dbReference type="GO" id="GO:0009007">
    <property type="term" value="F:site-specific DNA-methyltransferase (adenine-specific) activity"/>
    <property type="evidence" value="ECO:0007669"/>
    <property type="project" value="UniProtKB-EC"/>
</dbReference>
<reference evidence="7 8" key="1">
    <citation type="submission" date="2017-03" db="EMBL/GenBank/DDBJ databases">
        <title>Complete genome sequence of Bacillus thuringiensis L-7601, a novel melanin producing strain.</title>
        <authorList>
            <person name="Cai J."/>
            <person name="Cao Z."/>
            <person name="Tan T."/>
        </authorList>
    </citation>
    <scope>NUCLEOTIDE SEQUENCE [LARGE SCALE GENOMIC DNA]</scope>
    <source>
        <strain evidence="7 8">L-7601</strain>
    </source>
</reference>
<dbReference type="PANTHER" id="PTHR30481">
    <property type="entry name" value="DNA ADENINE METHYLASE"/>
    <property type="match status" value="1"/>
</dbReference>
<dbReference type="InterPro" id="IPR029063">
    <property type="entry name" value="SAM-dependent_MTases_sf"/>
</dbReference>
<dbReference type="GO" id="GO:0009307">
    <property type="term" value="P:DNA restriction-modification system"/>
    <property type="evidence" value="ECO:0007669"/>
    <property type="project" value="InterPro"/>
</dbReference>
<dbReference type="Proteomes" id="UP000191057">
    <property type="component" value="Chromosome"/>
</dbReference>
<evidence type="ECO:0000256" key="1">
    <source>
        <dbReference type="ARBA" id="ARBA00006594"/>
    </source>
</evidence>
<evidence type="ECO:0000256" key="2">
    <source>
        <dbReference type="ARBA" id="ARBA00011900"/>
    </source>
</evidence>
<proteinExistence type="inferred from homology"/>
<dbReference type="Gene3D" id="3.40.50.150">
    <property type="entry name" value="Vaccinia Virus protein VP39"/>
    <property type="match status" value="1"/>
</dbReference>
<keyword evidence="5" id="KW-0949">S-adenosyl-L-methionine</keyword>
<evidence type="ECO:0000256" key="6">
    <source>
        <dbReference type="ARBA" id="ARBA00047942"/>
    </source>
</evidence>
<dbReference type="InterPro" id="IPR012327">
    <property type="entry name" value="MeTrfase_D12"/>
</dbReference>
<dbReference type="SUPFAM" id="SSF53335">
    <property type="entry name" value="S-adenosyl-L-methionine-dependent methyltransferases"/>
    <property type="match status" value="1"/>
</dbReference>
<comment type="catalytic activity">
    <reaction evidence="6">
        <text>a 2'-deoxyadenosine in DNA + S-adenosyl-L-methionine = an N(6)-methyl-2'-deoxyadenosine in DNA + S-adenosyl-L-homocysteine + H(+)</text>
        <dbReference type="Rhea" id="RHEA:15197"/>
        <dbReference type="Rhea" id="RHEA-COMP:12418"/>
        <dbReference type="Rhea" id="RHEA-COMP:12419"/>
        <dbReference type="ChEBI" id="CHEBI:15378"/>
        <dbReference type="ChEBI" id="CHEBI:57856"/>
        <dbReference type="ChEBI" id="CHEBI:59789"/>
        <dbReference type="ChEBI" id="CHEBI:90615"/>
        <dbReference type="ChEBI" id="CHEBI:90616"/>
        <dbReference type="EC" id="2.1.1.72"/>
    </reaction>
</comment>
<dbReference type="GO" id="GO:0006298">
    <property type="term" value="P:mismatch repair"/>
    <property type="evidence" value="ECO:0007669"/>
    <property type="project" value="TreeGrafter"/>
</dbReference>
<accession>A0A9W3TI10</accession>
<dbReference type="REBASE" id="195488">
    <property type="entry name" value="M.Bth7601ORF28470P"/>
</dbReference>
<evidence type="ECO:0000256" key="5">
    <source>
        <dbReference type="ARBA" id="ARBA00022691"/>
    </source>
</evidence>
<dbReference type="InterPro" id="IPR023095">
    <property type="entry name" value="Ade_MeTrfase_dom_2"/>
</dbReference>
<dbReference type="GO" id="GO:0032259">
    <property type="term" value="P:methylation"/>
    <property type="evidence" value="ECO:0007669"/>
    <property type="project" value="UniProtKB-KW"/>
</dbReference>